<name>A0A1K2IS66_9FLAO</name>
<gene>
    <name evidence="1" type="ORF">SAMN05216324_10934</name>
</gene>
<evidence type="ECO:0000313" key="1">
    <source>
        <dbReference type="EMBL" id="SFZ95273.1"/>
    </source>
</evidence>
<dbReference type="STRING" id="1612149.SAMN05216324_10934"/>
<reference evidence="2" key="1">
    <citation type="submission" date="2016-10" db="EMBL/GenBank/DDBJ databases">
        <authorList>
            <person name="Varghese N."/>
            <person name="Submissions S."/>
        </authorList>
    </citation>
    <scope>NUCLEOTIDE SEQUENCE [LARGE SCALE GENOMIC DNA]</scope>
    <source>
        <strain evidence="2">SUR2</strain>
    </source>
</reference>
<organism evidence="1 2">
    <name type="scientific">Chryseobacterium limigenitum</name>
    <dbReference type="NCBI Taxonomy" id="1612149"/>
    <lineage>
        <taxon>Bacteria</taxon>
        <taxon>Pseudomonadati</taxon>
        <taxon>Bacteroidota</taxon>
        <taxon>Flavobacteriia</taxon>
        <taxon>Flavobacteriales</taxon>
        <taxon>Weeksellaceae</taxon>
        <taxon>Chryseobacterium group</taxon>
        <taxon>Chryseobacterium</taxon>
    </lineage>
</organism>
<proteinExistence type="predicted"/>
<evidence type="ECO:0000313" key="2">
    <source>
        <dbReference type="Proteomes" id="UP000182034"/>
    </source>
</evidence>
<dbReference type="AlphaFoldDB" id="A0A1K2IS66"/>
<keyword evidence="2" id="KW-1185">Reference proteome</keyword>
<dbReference type="EMBL" id="FPKW01000009">
    <property type="protein sequence ID" value="SFZ95273.1"/>
    <property type="molecule type" value="Genomic_DNA"/>
</dbReference>
<accession>A0A1K2IS66</accession>
<protein>
    <submittedName>
        <fullName evidence="1">Uncharacterized protein</fullName>
    </submittedName>
</protein>
<sequence length="89" mass="10302">MGLYIKRLVFFRQPTKYNLSHKNSKSQHQDSQKIYIYCEVINIHYNQSKGFPFVLYLMNIPHMKHSSFFSSKRSALALGLTLGASALFA</sequence>
<dbReference type="Proteomes" id="UP000182034">
    <property type="component" value="Unassembled WGS sequence"/>
</dbReference>